<sequence length="125" mass="14491">MDNQNTPQANKDVKESQDELDPADLASQPSMPRILEEKFPATNWVPTHADSSNPLQFALLKIQRHMQLCTDKYNSKKLQLLSEFEQEKDIIRRKYEALIQETEMPHLRSVDAISSRDEDSPPREN</sequence>
<organism evidence="2 3">
    <name type="scientific">Dendrobium thyrsiflorum</name>
    <name type="common">Pinecone-like raceme dendrobium</name>
    <name type="synonym">Orchid</name>
    <dbReference type="NCBI Taxonomy" id="117978"/>
    <lineage>
        <taxon>Eukaryota</taxon>
        <taxon>Viridiplantae</taxon>
        <taxon>Streptophyta</taxon>
        <taxon>Embryophyta</taxon>
        <taxon>Tracheophyta</taxon>
        <taxon>Spermatophyta</taxon>
        <taxon>Magnoliopsida</taxon>
        <taxon>Liliopsida</taxon>
        <taxon>Asparagales</taxon>
        <taxon>Orchidaceae</taxon>
        <taxon>Epidendroideae</taxon>
        <taxon>Malaxideae</taxon>
        <taxon>Dendrobiinae</taxon>
        <taxon>Dendrobium</taxon>
    </lineage>
</organism>
<dbReference type="EMBL" id="JANQDX010000011">
    <property type="protein sequence ID" value="KAL0915995.1"/>
    <property type="molecule type" value="Genomic_DNA"/>
</dbReference>
<dbReference type="Proteomes" id="UP001552299">
    <property type="component" value="Unassembled WGS sequence"/>
</dbReference>
<accession>A0ABD0UU57</accession>
<dbReference type="Gene3D" id="6.10.250.1310">
    <property type="match status" value="1"/>
</dbReference>
<protein>
    <submittedName>
        <fullName evidence="2">Uncharacterized protein</fullName>
    </submittedName>
</protein>
<feature type="region of interest" description="Disordered" evidence="1">
    <location>
        <begin position="1"/>
        <end position="35"/>
    </location>
</feature>
<keyword evidence="3" id="KW-1185">Reference proteome</keyword>
<evidence type="ECO:0000313" key="3">
    <source>
        <dbReference type="Proteomes" id="UP001552299"/>
    </source>
</evidence>
<dbReference type="AlphaFoldDB" id="A0ABD0UU57"/>
<feature type="region of interest" description="Disordered" evidence="1">
    <location>
        <begin position="106"/>
        <end position="125"/>
    </location>
</feature>
<gene>
    <name evidence="2" type="ORF">M5K25_013470</name>
</gene>
<reference evidence="2 3" key="1">
    <citation type="journal article" date="2024" name="Plant Biotechnol. J.">
        <title>Dendrobium thyrsiflorum genome and its molecular insights into genes involved in important horticultural traits.</title>
        <authorList>
            <person name="Chen B."/>
            <person name="Wang J.Y."/>
            <person name="Zheng P.J."/>
            <person name="Li K.L."/>
            <person name="Liang Y.M."/>
            <person name="Chen X.F."/>
            <person name="Zhang C."/>
            <person name="Zhao X."/>
            <person name="He X."/>
            <person name="Zhang G.Q."/>
            <person name="Liu Z.J."/>
            <person name="Xu Q."/>
        </authorList>
    </citation>
    <scope>NUCLEOTIDE SEQUENCE [LARGE SCALE GENOMIC DNA]</scope>
    <source>
        <strain evidence="2">GZMU011</strain>
    </source>
</reference>
<evidence type="ECO:0000256" key="1">
    <source>
        <dbReference type="SAM" id="MobiDB-lite"/>
    </source>
</evidence>
<evidence type="ECO:0000313" key="2">
    <source>
        <dbReference type="EMBL" id="KAL0915995.1"/>
    </source>
</evidence>
<name>A0ABD0UU57_DENTH</name>
<comment type="caution">
    <text evidence="2">The sequence shown here is derived from an EMBL/GenBank/DDBJ whole genome shotgun (WGS) entry which is preliminary data.</text>
</comment>
<proteinExistence type="predicted"/>